<accession>A0AA40DAR7</accession>
<keyword evidence="1" id="KW-0175">Coiled coil</keyword>
<protein>
    <submittedName>
        <fullName evidence="3">Uncharacterized protein</fullName>
    </submittedName>
</protein>
<name>A0AA40DAR7_9PEZI</name>
<sequence length="700" mass="78799">MDTQERIEDCIYVCSSNDESYQHSIDYESTTRTTVAEVERLKKENYAASHASSDALAKDVPKGTDERLVAARKAIQETNKRFGQQQKVMQELDKLRTASHSALQEVDQREALARLHNDPETAKVIFRLAHGLSRSEQYQSMLSEMREANRLAAKGITLSPEELTQETVKDLRAKLSETQQQLHESKTERQFQANELVQAKKKLYEAEEDAKVALADRDVWHREATMVLKEVIKKDETVQSLERRLTRLERLHANCGAVQQQPQHKAGSRLATSHSDPEQELETARATVAEPEAKRRRTHEDDENSGRRWNHFLTMSVRVKPDKDELIPFAEAVQNVGMSPMTERIKPWSFQPPWGPGVTRLPPGDGDRSVFTTVSMELYLHMRQGRWDGDTTRLAHDFCSVVGREAVINRGFVDLVLTETISAGEVRPKASWTAASYSCWLAMAHAAHVIRRRSLDPEVCQMMESYLGRFAAFVHSSWARSVLLGTDESENEPRWESSLDMKDQQMMILREETKEKPFILIADLATRTVRVTASECWALTKDGEVAVTVSERRGGVAEIWFDVKQAEHFKWRLLGPREHQATSRQQASSSTIDPAVDAKRSAIRLGFEQRTPNPTCNTCLPSTSTLSPPGDQAHPPGLRENWQLQTTGNVKGIVKRGPPSFAQPYALGSNAVGFCVGEKSGIALSALFWVCGVLRAVGYI</sequence>
<feature type="region of interest" description="Disordered" evidence="2">
    <location>
        <begin position="256"/>
        <end position="307"/>
    </location>
</feature>
<dbReference type="Proteomes" id="UP001174997">
    <property type="component" value="Unassembled WGS sequence"/>
</dbReference>
<organism evidence="3 4">
    <name type="scientific">Cercophora samala</name>
    <dbReference type="NCBI Taxonomy" id="330535"/>
    <lineage>
        <taxon>Eukaryota</taxon>
        <taxon>Fungi</taxon>
        <taxon>Dikarya</taxon>
        <taxon>Ascomycota</taxon>
        <taxon>Pezizomycotina</taxon>
        <taxon>Sordariomycetes</taxon>
        <taxon>Sordariomycetidae</taxon>
        <taxon>Sordariales</taxon>
        <taxon>Lasiosphaeriaceae</taxon>
        <taxon>Cercophora</taxon>
    </lineage>
</organism>
<evidence type="ECO:0000256" key="2">
    <source>
        <dbReference type="SAM" id="MobiDB-lite"/>
    </source>
</evidence>
<comment type="caution">
    <text evidence="3">The sequence shown here is derived from an EMBL/GenBank/DDBJ whole genome shotgun (WGS) entry which is preliminary data.</text>
</comment>
<dbReference type="AlphaFoldDB" id="A0AA40DAR7"/>
<reference evidence="3" key="1">
    <citation type="submission" date="2023-06" db="EMBL/GenBank/DDBJ databases">
        <title>Genome-scale phylogeny and comparative genomics of the fungal order Sordariales.</title>
        <authorList>
            <consortium name="Lawrence Berkeley National Laboratory"/>
            <person name="Hensen N."/>
            <person name="Bonometti L."/>
            <person name="Westerberg I."/>
            <person name="Brannstrom I.O."/>
            <person name="Guillou S."/>
            <person name="Cros-Aarteil S."/>
            <person name="Calhoun S."/>
            <person name="Haridas S."/>
            <person name="Kuo A."/>
            <person name="Mondo S."/>
            <person name="Pangilinan J."/>
            <person name="Riley R."/>
            <person name="Labutti K."/>
            <person name="Andreopoulos B."/>
            <person name="Lipzen A."/>
            <person name="Chen C."/>
            <person name="Yanf M."/>
            <person name="Daum C."/>
            <person name="Ng V."/>
            <person name="Clum A."/>
            <person name="Steindorff A."/>
            <person name="Ohm R."/>
            <person name="Martin F."/>
            <person name="Silar P."/>
            <person name="Natvig D."/>
            <person name="Lalanne C."/>
            <person name="Gautier V."/>
            <person name="Ament-Velasquez S.L."/>
            <person name="Kruys A."/>
            <person name="Hutchinson M.I."/>
            <person name="Powell A.J."/>
            <person name="Barry K."/>
            <person name="Miller A.N."/>
            <person name="Grigoriev I.V."/>
            <person name="Debuchy R."/>
            <person name="Gladieux P."/>
            <person name="Thoren M.H."/>
            <person name="Johannesson H."/>
        </authorList>
    </citation>
    <scope>NUCLEOTIDE SEQUENCE</scope>
    <source>
        <strain evidence="3">CBS 307.81</strain>
    </source>
</reference>
<dbReference type="EMBL" id="JAULSY010000060">
    <property type="protein sequence ID" value="KAK0668161.1"/>
    <property type="molecule type" value="Genomic_DNA"/>
</dbReference>
<evidence type="ECO:0000313" key="4">
    <source>
        <dbReference type="Proteomes" id="UP001174997"/>
    </source>
</evidence>
<evidence type="ECO:0000256" key="1">
    <source>
        <dbReference type="SAM" id="Coils"/>
    </source>
</evidence>
<gene>
    <name evidence="3" type="ORF">QBC41DRAFT_303626</name>
</gene>
<proteinExistence type="predicted"/>
<keyword evidence="4" id="KW-1185">Reference proteome</keyword>
<feature type="coiled-coil region" evidence="1">
    <location>
        <begin position="161"/>
        <end position="251"/>
    </location>
</feature>
<evidence type="ECO:0000313" key="3">
    <source>
        <dbReference type="EMBL" id="KAK0668161.1"/>
    </source>
</evidence>